<gene>
    <name evidence="10" type="primary">rnfB</name>
    <name evidence="13" type="ORF">AMJ40_07510</name>
</gene>
<keyword evidence="4 10" id="KW-0677">Repeat</keyword>
<dbReference type="GO" id="GO:0051539">
    <property type="term" value="F:4 iron, 4 sulfur cluster binding"/>
    <property type="evidence" value="ECO:0007669"/>
    <property type="project" value="UniProtKB-UniRule"/>
</dbReference>
<evidence type="ECO:0000313" key="13">
    <source>
        <dbReference type="EMBL" id="KPJ48421.1"/>
    </source>
</evidence>
<dbReference type="EMBL" id="LIZT01000119">
    <property type="protein sequence ID" value="KPJ48421.1"/>
    <property type="molecule type" value="Genomic_DNA"/>
</dbReference>
<keyword evidence="9 10" id="KW-0472">Membrane</keyword>
<dbReference type="AlphaFoldDB" id="A0A0S7WE37"/>
<comment type="subunit">
    <text evidence="10">The complex is composed of six subunits: RnfA, RnfB, RnfC, RnfD, RnfE and RnfG.</text>
</comment>
<feature type="binding site" evidence="10">
    <location>
        <position position="57"/>
    </location>
    <ligand>
        <name>[4Fe-4S] cluster</name>
        <dbReference type="ChEBI" id="CHEBI:49883"/>
        <label>1</label>
    </ligand>
</feature>
<comment type="cofactor">
    <cofactor evidence="10">
        <name>[4Fe-4S] cluster</name>
        <dbReference type="ChEBI" id="CHEBI:49883"/>
    </cofactor>
    <text evidence="10">Binds 3 [4Fe-4S] clusters.</text>
</comment>
<evidence type="ECO:0000256" key="8">
    <source>
        <dbReference type="ARBA" id="ARBA00023014"/>
    </source>
</evidence>
<dbReference type="Pfam" id="PF04060">
    <property type="entry name" value="FeS"/>
    <property type="match status" value="1"/>
</dbReference>
<evidence type="ECO:0000256" key="3">
    <source>
        <dbReference type="ARBA" id="ARBA00022723"/>
    </source>
</evidence>
<feature type="binding site" evidence="10">
    <location>
        <position position="74"/>
    </location>
    <ligand>
        <name>[4Fe-4S] cluster</name>
        <dbReference type="ChEBI" id="CHEBI:49883"/>
        <label>1</label>
    </ligand>
</feature>
<keyword evidence="10" id="KW-1003">Cell membrane</keyword>
<dbReference type="GO" id="GO:0005886">
    <property type="term" value="C:plasma membrane"/>
    <property type="evidence" value="ECO:0007669"/>
    <property type="project" value="UniProtKB-SubCell"/>
</dbReference>
<dbReference type="PROSITE" id="PS51656">
    <property type="entry name" value="4FE4S"/>
    <property type="match status" value="1"/>
</dbReference>
<dbReference type="PROSITE" id="PS00198">
    <property type="entry name" value="4FE4S_FER_1"/>
    <property type="match status" value="1"/>
</dbReference>
<feature type="domain" description="4Fe-4S ferredoxin-type" evidence="11">
    <location>
        <begin position="162"/>
        <end position="191"/>
    </location>
</feature>
<comment type="function">
    <text evidence="10">Part of a membrane-bound complex that couples electron transfer with translocation of ions across the membrane.</text>
</comment>
<evidence type="ECO:0000259" key="12">
    <source>
        <dbReference type="PROSITE" id="PS51656"/>
    </source>
</evidence>
<dbReference type="SUPFAM" id="SSF54862">
    <property type="entry name" value="4Fe-4S ferredoxins"/>
    <property type="match status" value="1"/>
</dbReference>
<evidence type="ECO:0000256" key="6">
    <source>
        <dbReference type="ARBA" id="ARBA00022982"/>
    </source>
</evidence>
<evidence type="ECO:0000256" key="5">
    <source>
        <dbReference type="ARBA" id="ARBA00022967"/>
    </source>
</evidence>
<comment type="caution">
    <text evidence="10">Lacks conserved residue(s) required for the propagation of feature annotation.</text>
</comment>
<evidence type="ECO:0000256" key="1">
    <source>
        <dbReference type="ARBA" id="ARBA00022448"/>
    </source>
</evidence>
<keyword evidence="1 10" id="KW-0813">Transport</keyword>
<dbReference type="InterPro" id="IPR010207">
    <property type="entry name" value="Elect_transpt_cplx_RnfB/RsxB"/>
</dbReference>
<dbReference type="InterPro" id="IPR011005">
    <property type="entry name" value="Dihydropteroate_synth-like_sf"/>
</dbReference>
<sequence>MLVILLSAIVLGGLALVLSGGLAYASKKFAVYIDPRIEEITDNLPGANCGACGYPGCSGYAEAVAKAGVEPTLCTPGGTETAKRIAKVMGVEAGEVLPRVAVLQCRGGKREAEFRFEYEGIKDCSAAVLVGSGAKGCIYGCLGLGSCVEACPYDAMAMSDDGLPIIFEEKCTGCGICVSTCPRGLLALVDRDVKVYLGCISKDRGPKVKKVCSVGCIGCTVCAKKGPDGIEMDGWLPKMDTQKIKEWPEANKICPTKSFVIR</sequence>
<dbReference type="PATRIC" id="fig|1703771.3.peg.1343"/>
<comment type="caution">
    <text evidence="13">The sequence shown here is derived from an EMBL/GenBank/DDBJ whole genome shotgun (WGS) entry which is preliminary data.</text>
</comment>
<dbReference type="Proteomes" id="UP000051124">
    <property type="component" value="Unassembled WGS sequence"/>
</dbReference>
<evidence type="ECO:0000256" key="10">
    <source>
        <dbReference type="HAMAP-Rule" id="MF_00463"/>
    </source>
</evidence>
<dbReference type="InterPro" id="IPR050395">
    <property type="entry name" value="4Fe4S_Ferredoxin_RnfB"/>
</dbReference>
<feature type="binding site" evidence="10">
    <location>
        <position position="52"/>
    </location>
    <ligand>
        <name>[4Fe-4S] cluster</name>
        <dbReference type="ChEBI" id="CHEBI:49883"/>
        <label>1</label>
    </ligand>
</feature>
<keyword evidence="8 10" id="KW-0411">Iron-sulfur</keyword>
<feature type="binding site" evidence="10">
    <location>
        <position position="151"/>
    </location>
    <ligand>
        <name>[4Fe-4S] cluster</name>
        <dbReference type="ChEBI" id="CHEBI:49883"/>
        <label>3</label>
    </ligand>
</feature>
<comment type="subcellular location">
    <subcellularLocation>
        <location evidence="10">Cell membrane</location>
    </subcellularLocation>
</comment>
<dbReference type="GO" id="GO:0009055">
    <property type="term" value="F:electron transfer activity"/>
    <property type="evidence" value="ECO:0007669"/>
    <property type="project" value="InterPro"/>
</dbReference>
<dbReference type="InterPro" id="IPR017896">
    <property type="entry name" value="4Fe4S_Fe-S-bd"/>
</dbReference>
<organism evidence="13 14">
    <name type="scientific">candidate division TA06 bacterium DG_26</name>
    <dbReference type="NCBI Taxonomy" id="1703771"/>
    <lineage>
        <taxon>Bacteria</taxon>
        <taxon>Bacteria division TA06</taxon>
    </lineage>
</organism>
<proteinExistence type="inferred from homology"/>
<dbReference type="Gene3D" id="3.30.70.20">
    <property type="match status" value="1"/>
</dbReference>
<protein>
    <recommendedName>
        <fullName evidence="10">Ion-translocating oxidoreductase complex subunit B</fullName>
        <ecNumber evidence="10">7.-.-.-</ecNumber>
    </recommendedName>
    <alternativeName>
        <fullName evidence="10">Rnf electron transport complex subunit B</fullName>
    </alternativeName>
</protein>
<name>A0A0S7WE37_UNCT6</name>
<dbReference type="PROSITE" id="PS51379">
    <property type="entry name" value="4FE4S_FER_2"/>
    <property type="match status" value="2"/>
</dbReference>
<dbReference type="GO" id="GO:0022900">
    <property type="term" value="P:electron transport chain"/>
    <property type="evidence" value="ECO:0007669"/>
    <property type="project" value="UniProtKB-UniRule"/>
</dbReference>
<evidence type="ECO:0000256" key="4">
    <source>
        <dbReference type="ARBA" id="ARBA00022737"/>
    </source>
</evidence>
<feature type="binding site" evidence="10">
    <location>
        <position position="171"/>
    </location>
    <ligand>
        <name>[4Fe-4S] cluster</name>
        <dbReference type="ChEBI" id="CHEBI:49883"/>
        <label>3</label>
    </ligand>
</feature>
<evidence type="ECO:0000256" key="9">
    <source>
        <dbReference type="ARBA" id="ARBA00023136"/>
    </source>
</evidence>
<dbReference type="EC" id="7.-.-.-" evidence="10"/>
<keyword evidence="2 10" id="KW-0004">4Fe-4S</keyword>
<keyword evidence="6 10" id="KW-0249">Electron transport</keyword>
<comment type="similarity">
    <text evidence="10">Belongs to the 4Fe4S bacterial-type ferredoxin family. RnfB subfamily.</text>
</comment>
<evidence type="ECO:0000313" key="14">
    <source>
        <dbReference type="Proteomes" id="UP000051124"/>
    </source>
</evidence>
<feature type="domain" description="4Fe-4S ferredoxin-type" evidence="11">
    <location>
        <begin position="126"/>
        <end position="161"/>
    </location>
</feature>
<dbReference type="HAMAP" id="MF_00463">
    <property type="entry name" value="RsxB_RnfB"/>
    <property type="match status" value="1"/>
</dbReference>
<feature type="binding site" evidence="10">
    <location>
        <position position="181"/>
    </location>
    <ligand>
        <name>[4Fe-4S] cluster</name>
        <dbReference type="ChEBI" id="CHEBI:49883"/>
        <label>2</label>
    </ligand>
</feature>
<evidence type="ECO:0000259" key="11">
    <source>
        <dbReference type="PROSITE" id="PS51379"/>
    </source>
</evidence>
<dbReference type="InterPro" id="IPR007202">
    <property type="entry name" value="4Fe-4S_dom"/>
</dbReference>
<evidence type="ECO:0000256" key="7">
    <source>
        <dbReference type="ARBA" id="ARBA00023004"/>
    </source>
</evidence>
<dbReference type="Gene3D" id="3.20.20.20">
    <property type="entry name" value="Dihydropteroate synthase-like"/>
    <property type="match status" value="1"/>
</dbReference>
<feature type="binding site" evidence="10">
    <location>
        <position position="141"/>
    </location>
    <ligand>
        <name>[4Fe-4S] cluster</name>
        <dbReference type="ChEBI" id="CHEBI:49883"/>
        <label>2</label>
    </ligand>
</feature>
<accession>A0A0S7WE37</accession>
<feature type="region of interest" description="Hydrophobic" evidence="10">
    <location>
        <begin position="1"/>
        <end position="26"/>
    </location>
</feature>
<feature type="binding site" evidence="10">
    <location>
        <position position="177"/>
    </location>
    <ligand>
        <name>[4Fe-4S] cluster</name>
        <dbReference type="ChEBI" id="CHEBI:49883"/>
        <label>3</label>
    </ligand>
</feature>
<feature type="domain" description="4Fe-4S" evidence="12">
    <location>
        <begin position="32"/>
        <end position="91"/>
    </location>
</feature>
<keyword evidence="7 10" id="KW-0408">Iron</keyword>
<feature type="binding site" evidence="10">
    <location>
        <position position="174"/>
    </location>
    <ligand>
        <name>[4Fe-4S] cluster</name>
        <dbReference type="ChEBI" id="CHEBI:49883"/>
        <label>3</label>
    </ligand>
</feature>
<dbReference type="PANTHER" id="PTHR43560">
    <property type="entry name" value="ION-TRANSLOCATING OXIDOREDUCTASE COMPLEX SUBUNIT B"/>
    <property type="match status" value="1"/>
</dbReference>
<keyword evidence="3 10" id="KW-0479">Metal-binding</keyword>
<dbReference type="GO" id="GO:0046872">
    <property type="term" value="F:metal ion binding"/>
    <property type="evidence" value="ECO:0007669"/>
    <property type="project" value="UniProtKB-KW"/>
</dbReference>
<feature type="binding site" evidence="10">
    <location>
        <position position="137"/>
    </location>
    <ligand>
        <name>[4Fe-4S] cluster</name>
        <dbReference type="ChEBI" id="CHEBI:49883"/>
        <label>2</label>
    </ligand>
</feature>
<dbReference type="NCBIfam" id="TIGR01944">
    <property type="entry name" value="rnfB"/>
    <property type="match status" value="1"/>
</dbReference>
<keyword evidence="5 10" id="KW-1278">Translocase</keyword>
<evidence type="ECO:0000256" key="2">
    <source>
        <dbReference type="ARBA" id="ARBA00022485"/>
    </source>
</evidence>
<dbReference type="Pfam" id="PF14697">
    <property type="entry name" value="Fer4_21"/>
    <property type="match status" value="1"/>
</dbReference>
<dbReference type="InterPro" id="IPR017900">
    <property type="entry name" value="4Fe4S_Fe_S_CS"/>
</dbReference>
<dbReference type="PANTHER" id="PTHR43560:SF1">
    <property type="entry name" value="ION-TRANSLOCATING OXIDOREDUCTASE COMPLEX SUBUNIT B"/>
    <property type="match status" value="1"/>
</dbReference>
<reference evidence="13 14" key="1">
    <citation type="journal article" date="2015" name="Microbiome">
        <title>Genomic resolution of linkages in carbon, nitrogen, and sulfur cycling among widespread estuary sediment bacteria.</title>
        <authorList>
            <person name="Baker B.J."/>
            <person name="Lazar C.S."/>
            <person name="Teske A.P."/>
            <person name="Dick G.J."/>
        </authorList>
    </citation>
    <scope>NUCLEOTIDE SEQUENCE [LARGE SCALE GENOMIC DNA]</scope>
    <source>
        <strain evidence="13">DG_26</strain>
    </source>
</reference>
<feature type="binding site" evidence="10">
    <location>
        <position position="49"/>
    </location>
    <ligand>
        <name>[4Fe-4S] cluster</name>
        <dbReference type="ChEBI" id="CHEBI:49883"/>
        <label>1</label>
    </ligand>
</feature>
<feature type="binding site" evidence="10">
    <location>
        <position position="147"/>
    </location>
    <ligand>
        <name>[4Fe-4S] cluster</name>
        <dbReference type="ChEBI" id="CHEBI:49883"/>
        <label>2</label>
    </ligand>
</feature>